<accession>A0ACC6AJG4</accession>
<reference evidence="1" key="1">
    <citation type="submission" date="2022-03" db="EMBL/GenBank/DDBJ databases">
        <title>Interactions between chemoautotrophic and heterotrophic bacteria.</title>
        <authorList>
            <person name="Santoro A."/>
        </authorList>
    </citation>
    <scope>NUCLEOTIDE SEQUENCE</scope>
    <source>
        <strain evidence="1">Nb-106</strain>
    </source>
</reference>
<keyword evidence="2" id="KW-1185">Reference proteome</keyword>
<sequence>MRSFSQAGARNHVLVCRLSWFISYPWFIRYPGSSTMSGRGFVVVVDGSRFARGALKALQCSLVESQTQASWRELIRRVFFTRTGFRFDRKRYRQLLPGRLLINEMSILAGRRHLRPGDRSIGHEEKPHA</sequence>
<proteinExistence type="predicted"/>
<evidence type="ECO:0000313" key="1">
    <source>
        <dbReference type="EMBL" id="MCP1999332.1"/>
    </source>
</evidence>
<dbReference type="Proteomes" id="UP001205486">
    <property type="component" value="Unassembled WGS sequence"/>
</dbReference>
<organism evidence="1 2">
    <name type="scientific">Nitrobacter winogradskyi</name>
    <name type="common">Nitrobacter agilis</name>
    <dbReference type="NCBI Taxonomy" id="913"/>
    <lineage>
        <taxon>Bacteria</taxon>
        <taxon>Pseudomonadati</taxon>
        <taxon>Pseudomonadota</taxon>
        <taxon>Alphaproteobacteria</taxon>
        <taxon>Hyphomicrobiales</taxon>
        <taxon>Nitrobacteraceae</taxon>
        <taxon>Nitrobacter</taxon>
    </lineage>
</organism>
<dbReference type="EMBL" id="JALJZS010000002">
    <property type="protein sequence ID" value="MCP1999332.1"/>
    <property type="molecule type" value="Genomic_DNA"/>
</dbReference>
<protein>
    <submittedName>
        <fullName evidence="1">Uncharacterized protein</fullName>
    </submittedName>
</protein>
<comment type="caution">
    <text evidence="1">The sequence shown here is derived from an EMBL/GenBank/DDBJ whole genome shotgun (WGS) entry which is preliminary data.</text>
</comment>
<evidence type="ECO:0000313" key="2">
    <source>
        <dbReference type="Proteomes" id="UP001205486"/>
    </source>
</evidence>
<name>A0ACC6AJG4_NITWI</name>
<gene>
    <name evidence="1" type="ORF">J2S34_001780</name>
</gene>